<dbReference type="PANTHER" id="PTHR47957">
    <property type="entry name" value="ATP-DEPENDENT HELICASE HRQ1"/>
    <property type="match status" value="1"/>
</dbReference>
<feature type="domain" description="MrfA-like Zn-binding" evidence="1">
    <location>
        <begin position="79"/>
        <end position="160"/>
    </location>
</feature>
<dbReference type="Proteomes" id="UP000015453">
    <property type="component" value="Unassembled WGS sequence"/>
</dbReference>
<proteinExistence type="predicted"/>
<dbReference type="PANTHER" id="PTHR47957:SF3">
    <property type="entry name" value="ATP-DEPENDENT HELICASE HRQ1"/>
    <property type="match status" value="1"/>
</dbReference>
<dbReference type="GO" id="GO:0036297">
    <property type="term" value="P:interstrand cross-link repair"/>
    <property type="evidence" value="ECO:0007669"/>
    <property type="project" value="TreeGrafter"/>
</dbReference>
<keyword evidence="3" id="KW-1185">Reference proteome</keyword>
<accession>S8EB07</accession>
<dbReference type="AlphaFoldDB" id="S8EB07"/>
<dbReference type="InterPro" id="IPR018973">
    <property type="entry name" value="MZB"/>
</dbReference>
<dbReference type="GO" id="GO:0006289">
    <property type="term" value="P:nucleotide-excision repair"/>
    <property type="evidence" value="ECO:0007669"/>
    <property type="project" value="TreeGrafter"/>
</dbReference>
<protein>
    <recommendedName>
        <fullName evidence="1">MrfA-like Zn-binding domain-containing protein</fullName>
    </recommendedName>
</protein>
<evidence type="ECO:0000259" key="1">
    <source>
        <dbReference type="Pfam" id="PF09369"/>
    </source>
</evidence>
<dbReference type="Pfam" id="PF09369">
    <property type="entry name" value="MZB"/>
    <property type="match status" value="1"/>
</dbReference>
<dbReference type="GO" id="GO:0043138">
    <property type="term" value="F:3'-5' DNA helicase activity"/>
    <property type="evidence" value="ECO:0007669"/>
    <property type="project" value="TreeGrafter"/>
</dbReference>
<sequence length="188" mass="20841">DHHYSPASAQTHVCRVTTKWFGFRRILKKSNRVIDTVELSLPDHSYESQAVWMRVPQSTKISVESSSRYSFRGGLHAAGHALLNVVPLFILCNQSDLASECSNPNDRRHVPERILIYEPRPGGNGISRKVQPLFSEMLTIALELLTSCHCSGAAGCPNCTQSLTCPEYNEVLHKEAAIIIVKGVLDAE</sequence>
<name>S8EB07_9LAMI</name>
<comment type="caution">
    <text evidence="2">The sequence shown here is derived from an EMBL/GenBank/DDBJ whole genome shotgun (WGS) entry which is preliminary data.</text>
</comment>
<organism evidence="2 3">
    <name type="scientific">Genlisea aurea</name>
    <dbReference type="NCBI Taxonomy" id="192259"/>
    <lineage>
        <taxon>Eukaryota</taxon>
        <taxon>Viridiplantae</taxon>
        <taxon>Streptophyta</taxon>
        <taxon>Embryophyta</taxon>
        <taxon>Tracheophyta</taxon>
        <taxon>Spermatophyta</taxon>
        <taxon>Magnoliopsida</taxon>
        <taxon>eudicotyledons</taxon>
        <taxon>Gunneridae</taxon>
        <taxon>Pentapetalae</taxon>
        <taxon>asterids</taxon>
        <taxon>lamiids</taxon>
        <taxon>Lamiales</taxon>
        <taxon>Lentibulariaceae</taxon>
        <taxon>Genlisea</taxon>
    </lineage>
</organism>
<dbReference type="EMBL" id="AUSU01001994">
    <property type="protein sequence ID" value="EPS69732.1"/>
    <property type="molecule type" value="Genomic_DNA"/>
</dbReference>
<reference evidence="2 3" key="1">
    <citation type="journal article" date="2013" name="BMC Genomics">
        <title>The miniature genome of a carnivorous plant Genlisea aurea contains a low number of genes and short non-coding sequences.</title>
        <authorList>
            <person name="Leushkin E.V."/>
            <person name="Sutormin R.A."/>
            <person name="Nabieva E.R."/>
            <person name="Penin A.A."/>
            <person name="Kondrashov A.S."/>
            <person name="Logacheva M.D."/>
        </authorList>
    </citation>
    <scope>NUCLEOTIDE SEQUENCE [LARGE SCALE GENOMIC DNA]</scope>
</reference>
<dbReference type="OrthoDB" id="18781at2759"/>
<evidence type="ECO:0000313" key="3">
    <source>
        <dbReference type="Proteomes" id="UP000015453"/>
    </source>
</evidence>
<dbReference type="GO" id="GO:0005634">
    <property type="term" value="C:nucleus"/>
    <property type="evidence" value="ECO:0007669"/>
    <property type="project" value="TreeGrafter"/>
</dbReference>
<feature type="non-terminal residue" evidence="2">
    <location>
        <position position="1"/>
    </location>
</feature>
<evidence type="ECO:0000313" key="2">
    <source>
        <dbReference type="EMBL" id="EPS69732.1"/>
    </source>
</evidence>
<feature type="non-terminal residue" evidence="2">
    <location>
        <position position="188"/>
    </location>
</feature>
<gene>
    <name evidence="2" type="ORF">M569_05032</name>
</gene>